<evidence type="ECO:0000313" key="2">
    <source>
        <dbReference type="Proteomes" id="UP000034838"/>
    </source>
</evidence>
<dbReference type="Proteomes" id="UP000034838">
    <property type="component" value="Unassembled WGS sequence"/>
</dbReference>
<evidence type="ECO:0000313" key="1">
    <source>
        <dbReference type="EMBL" id="OIK27986.1"/>
    </source>
</evidence>
<gene>
    <name evidence="1" type="ORF">VT52_008305</name>
</gene>
<accession>A0A1J4Q4M7</accession>
<comment type="caution">
    <text evidence="1">The sequence shown here is derived from an EMBL/GenBank/DDBJ whole genome shotgun (WGS) entry which is preliminary data.</text>
</comment>
<dbReference type="AlphaFoldDB" id="A0A1J4Q4M7"/>
<dbReference type="EMBL" id="LBDA02000016">
    <property type="protein sequence ID" value="OIK27986.1"/>
    <property type="molecule type" value="Genomic_DNA"/>
</dbReference>
<organism evidence="1 2">
    <name type="scientific">Streptomyces malaysiense</name>
    <dbReference type="NCBI Taxonomy" id="1428626"/>
    <lineage>
        <taxon>Bacteria</taxon>
        <taxon>Bacillati</taxon>
        <taxon>Actinomycetota</taxon>
        <taxon>Actinomycetes</taxon>
        <taxon>Kitasatosporales</taxon>
        <taxon>Streptomycetaceae</taxon>
        <taxon>Streptomyces</taxon>
    </lineage>
</organism>
<dbReference type="OrthoDB" id="4240198at2"/>
<keyword evidence="2" id="KW-1185">Reference proteome</keyword>
<proteinExistence type="predicted"/>
<protein>
    <submittedName>
        <fullName evidence="1">Uncharacterized protein</fullName>
    </submittedName>
</protein>
<name>A0A1J4Q4M7_9ACTN</name>
<sequence>MPEYTISTRSGADWPDIPAGKLSSHLAPKSQPCEIVEDGSVLVLRIGDATIHVSWEILGTWYVDIEGSASLEQADTIASEIARQLGDATAEQAAWYRVTD</sequence>
<dbReference type="RefSeq" id="WP_046417644.1">
    <property type="nucleotide sequence ID" value="NZ_LBDA02000016.1"/>
</dbReference>
<reference evidence="1" key="1">
    <citation type="submission" date="2016-10" db="EMBL/GenBank/DDBJ databases">
        <title>Genome sequence of Streptomyces malaysiense MUSC 136.</title>
        <authorList>
            <person name="Lee L.-H."/>
            <person name="Ser H.-L."/>
        </authorList>
    </citation>
    <scope>NUCLEOTIDE SEQUENCE [LARGE SCALE GENOMIC DNA]</scope>
    <source>
        <strain evidence="1">MUSC 136</strain>
    </source>
</reference>